<keyword evidence="8" id="KW-1185">Reference proteome</keyword>
<name>A0A1T4XDN7_9BACL</name>
<dbReference type="InterPro" id="IPR030855">
    <property type="entry name" value="Bifunct_BirA"/>
</dbReference>
<dbReference type="EC" id="6.3.4.15" evidence="5"/>
<feature type="binding site" evidence="5">
    <location>
        <position position="118"/>
    </location>
    <ligand>
        <name>biotin</name>
        <dbReference type="ChEBI" id="CHEBI:57586"/>
    </ligand>
</feature>
<evidence type="ECO:0000259" key="6">
    <source>
        <dbReference type="PROSITE" id="PS51733"/>
    </source>
</evidence>
<evidence type="ECO:0000256" key="5">
    <source>
        <dbReference type="HAMAP-Rule" id="MF_00978"/>
    </source>
</evidence>
<dbReference type="Pfam" id="PF02237">
    <property type="entry name" value="BPL_C"/>
    <property type="match status" value="1"/>
</dbReference>
<dbReference type="InterPro" id="IPR036390">
    <property type="entry name" value="WH_DNA-bd_sf"/>
</dbReference>
<dbReference type="InterPro" id="IPR004408">
    <property type="entry name" value="Biotin_CoA_COase_ligase"/>
</dbReference>
<evidence type="ECO:0000256" key="1">
    <source>
        <dbReference type="ARBA" id="ARBA00022598"/>
    </source>
</evidence>
<keyword evidence="5" id="KW-0678">Repressor</keyword>
<dbReference type="HAMAP" id="MF_00978">
    <property type="entry name" value="Bifunct_BirA"/>
    <property type="match status" value="1"/>
</dbReference>
<protein>
    <recommendedName>
        <fullName evidence="5">Bifunctional ligase/repressor BirA</fullName>
    </recommendedName>
    <alternativeName>
        <fullName evidence="5">Biotin--[acetyl-CoA-carboxylase] ligase</fullName>
        <ecNumber evidence="5">6.3.4.15</ecNumber>
    </alternativeName>
    <alternativeName>
        <fullName evidence="5">Biotin--protein ligase</fullName>
    </alternativeName>
    <alternativeName>
        <fullName evidence="5">Biotin-[acetyl-CoA carboxylase] synthetase</fullName>
    </alternativeName>
</protein>
<dbReference type="PROSITE" id="PS51733">
    <property type="entry name" value="BPL_LPL_CATALYTIC"/>
    <property type="match status" value="1"/>
</dbReference>
<keyword evidence="2 5" id="KW-0547">Nucleotide-binding</keyword>
<dbReference type="SUPFAM" id="SSF55681">
    <property type="entry name" value="Class II aaRS and biotin synthetases"/>
    <property type="match status" value="1"/>
</dbReference>
<feature type="DNA-binding region" description="H-T-H motif" evidence="5">
    <location>
        <begin position="23"/>
        <end position="42"/>
    </location>
</feature>
<dbReference type="AlphaFoldDB" id="A0A1T4XDN7"/>
<dbReference type="InterPro" id="IPR004143">
    <property type="entry name" value="BPL_LPL_catalytic"/>
</dbReference>
<dbReference type="NCBIfam" id="TIGR00121">
    <property type="entry name" value="birA_ligase"/>
    <property type="match status" value="1"/>
</dbReference>
<dbReference type="Pfam" id="PF03099">
    <property type="entry name" value="BPL_LplA_LipB"/>
    <property type="match status" value="1"/>
</dbReference>
<reference evidence="8" key="1">
    <citation type="submission" date="2017-02" db="EMBL/GenBank/DDBJ databases">
        <authorList>
            <person name="Varghese N."/>
            <person name="Submissions S."/>
        </authorList>
    </citation>
    <scope>NUCLEOTIDE SEQUENCE [LARGE SCALE GENOMIC DNA]</scope>
    <source>
        <strain evidence="8">DSM 23966</strain>
    </source>
</reference>
<dbReference type="PANTHER" id="PTHR12835:SF5">
    <property type="entry name" value="BIOTIN--PROTEIN LIGASE"/>
    <property type="match status" value="1"/>
</dbReference>
<feature type="binding site" evidence="5">
    <location>
        <position position="189"/>
    </location>
    <ligand>
        <name>biotin</name>
        <dbReference type="ChEBI" id="CHEBI:57586"/>
    </ligand>
</feature>
<comment type="similarity">
    <text evidence="5">Belongs to the biotin--protein ligase family.</text>
</comment>
<evidence type="ECO:0000256" key="4">
    <source>
        <dbReference type="ARBA" id="ARBA00023267"/>
    </source>
</evidence>
<evidence type="ECO:0000256" key="3">
    <source>
        <dbReference type="ARBA" id="ARBA00022840"/>
    </source>
</evidence>
<comment type="function">
    <text evidence="5">Acts both as a biotin--[acetyl-CoA-carboxylase] ligase and a repressor.</text>
</comment>
<keyword evidence="5" id="KW-0804">Transcription</keyword>
<dbReference type="CDD" id="cd16442">
    <property type="entry name" value="BPL"/>
    <property type="match status" value="1"/>
</dbReference>
<dbReference type="InterPro" id="IPR008988">
    <property type="entry name" value="Transcriptional_repressor_C"/>
</dbReference>
<dbReference type="GO" id="GO:0003677">
    <property type="term" value="F:DNA binding"/>
    <property type="evidence" value="ECO:0007669"/>
    <property type="project" value="UniProtKB-UniRule"/>
</dbReference>
<dbReference type="Gene3D" id="1.10.10.10">
    <property type="entry name" value="Winged helix-like DNA-binding domain superfamily/Winged helix DNA-binding domain"/>
    <property type="match status" value="1"/>
</dbReference>
<keyword evidence="4 5" id="KW-0092">Biotin</keyword>
<dbReference type="InterPro" id="IPR045864">
    <property type="entry name" value="aa-tRNA-synth_II/BPL/LPL"/>
</dbReference>
<keyword evidence="5" id="KW-0238">DNA-binding</keyword>
<dbReference type="GO" id="GO:0005524">
    <property type="term" value="F:ATP binding"/>
    <property type="evidence" value="ECO:0007669"/>
    <property type="project" value="UniProtKB-UniRule"/>
</dbReference>
<dbReference type="InterPro" id="IPR013196">
    <property type="entry name" value="HTH_11"/>
</dbReference>
<dbReference type="GO" id="GO:0009249">
    <property type="term" value="P:protein lipoylation"/>
    <property type="evidence" value="ECO:0007669"/>
    <property type="project" value="UniProtKB-ARBA"/>
</dbReference>
<dbReference type="PANTHER" id="PTHR12835">
    <property type="entry name" value="BIOTIN PROTEIN LIGASE"/>
    <property type="match status" value="1"/>
</dbReference>
<accession>A0A1T4XDN7</accession>
<organism evidence="7 8">
    <name type="scientific">Sporosarcina newyorkensis</name>
    <dbReference type="NCBI Taxonomy" id="759851"/>
    <lineage>
        <taxon>Bacteria</taxon>
        <taxon>Bacillati</taxon>
        <taxon>Bacillota</taxon>
        <taxon>Bacilli</taxon>
        <taxon>Bacillales</taxon>
        <taxon>Caryophanaceae</taxon>
        <taxon>Sporosarcina</taxon>
    </lineage>
</organism>
<gene>
    <name evidence="5" type="primary">birA</name>
    <name evidence="7" type="ORF">SAMN04244570_0530</name>
</gene>
<dbReference type="GO" id="GO:0016740">
    <property type="term" value="F:transferase activity"/>
    <property type="evidence" value="ECO:0007669"/>
    <property type="project" value="UniProtKB-ARBA"/>
</dbReference>
<dbReference type="InterPro" id="IPR003142">
    <property type="entry name" value="BPL_C"/>
</dbReference>
<dbReference type="RefSeq" id="WP_009497119.1">
    <property type="nucleotide sequence ID" value="NZ_FUYJ01000001.1"/>
</dbReference>
<keyword evidence="5" id="KW-0805">Transcription regulation</keyword>
<dbReference type="Gene3D" id="3.30.930.10">
    <property type="entry name" value="Bira Bifunctional Protein, Domain 2"/>
    <property type="match status" value="1"/>
</dbReference>
<feature type="domain" description="BPL/LPL catalytic" evidence="6">
    <location>
        <begin position="71"/>
        <end position="262"/>
    </location>
</feature>
<dbReference type="SUPFAM" id="SSF50037">
    <property type="entry name" value="C-terminal domain of transcriptional repressors"/>
    <property type="match status" value="1"/>
</dbReference>
<comment type="catalytic activity">
    <reaction evidence="5">
        <text>biotin + L-lysyl-[protein] + ATP = N(6)-biotinyl-L-lysyl-[protein] + AMP + diphosphate + H(+)</text>
        <dbReference type="Rhea" id="RHEA:11756"/>
        <dbReference type="Rhea" id="RHEA-COMP:9752"/>
        <dbReference type="Rhea" id="RHEA-COMP:10505"/>
        <dbReference type="ChEBI" id="CHEBI:15378"/>
        <dbReference type="ChEBI" id="CHEBI:29969"/>
        <dbReference type="ChEBI" id="CHEBI:30616"/>
        <dbReference type="ChEBI" id="CHEBI:33019"/>
        <dbReference type="ChEBI" id="CHEBI:57586"/>
        <dbReference type="ChEBI" id="CHEBI:83144"/>
        <dbReference type="ChEBI" id="CHEBI:456215"/>
        <dbReference type="EC" id="6.3.4.15"/>
    </reaction>
</comment>
<dbReference type="InterPro" id="IPR036388">
    <property type="entry name" value="WH-like_DNA-bd_sf"/>
</dbReference>
<keyword evidence="1 5" id="KW-0436">Ligase</keyword>
<dbReference type="GO" id="GO:0006355">
    <property type="term" value="P:regulation of DNA-templated transcription"/>
    <property type="evidence" value="ECO:0007669"/>
    <property type="project" value="UniProtKB-UniRule"/>
</dbReference>
<proteinExistence type="inferred from homology"/>
<evidence type="ECO:0000256" key="2">
    <source>
        <dbReference type="ARBA" id="ARBA00022741"/>
    </source>
</evidence>
<dbReference type="Proteomes" id="UP000190042">
    <property type="component" value="Unassembled WGS sequence"/>
</dbReference>
<sequence length="327" mass="36388">MKFSVKNELLKRLFAAQGKPVSGQDIADEFGLSRTAIWKYIKELEEEGYEIGSLRKKGYYLIEIPDIVNQANIHEHLETKTYGQTIHYFKTCPTTQKIAHEEAQNGVEDGTLIISEEQTAGKGRLARPWTSNAGRGIWMSLIIRPNLAPQQAPQLTLVAAVAIVRAIEDITDIHPVIKWPNDILINNKKVTGILTELQADPDRIKAVILGMGINVNQDVTDFPEELQSIATSLKIEKGEEVDRAKLVAKILEYLEQYTSLYVEKGFAPIKLLWESYASITGKRVRANMVNETVEGVALGISAEGMLELQLADGSVRGIYSADIEVKN</sequence>
<dbReference type="SUPFAM" id="SSF46785">
    <property type="entry name" value="Winged helix' DNA-binding domain"/>
    <property type="match status" value="1"/>
</dbReference>
<dbReference type="GO" id="GO:0005737">
    <property type="term" value="C:cytoplasm"/>
    <property type="evidence" value="ECO:0007669"/>
    <property type="project" value="TreeGrafter"/>
</dbReference>
<keyword evidence="3 5" id="KW-0067">ATP-binding</keyword>
<evidence type="ECO:0000313" key="8">
    <source>
        <dbReference type="Proteomes" id="UP000190042"/>
    </source>
</evidence>
<dbReference type="EMBL" id="FUYJ01000001">
    <property type="protein sequence ID" value="SKA87579.1"/>
    <property type="molecule type" value="Genomic_DNA"/>
</dbReference>
<dbReference type="Gene3D" id="2.30.30.100">
    <property type="match status" value="1"/>
</dbReference>
<evidence type="ECO:0000313" key="7">
    <source>
        <dbReference type="EMBL" id="SKA87579.1"/>
    </source>
</evidence>
<dbReference type="Pfam" id="PF08279">
    <property type="entry name" value="HTH_11"/>
    <property type="match status" value="1"/>
</dbReference>
<dbReference type="GO" id="GO:0004077">
    <property type="term" value="F:biotin--[biotin carboxyl-carrier protein] ligase activity"/>
    <property type="evidence" value="ECO:0007669"/>
    <property type="project" value="UniProtKB-UniRule"/>
</dbReference>
<comment type="caution">
    <text evidence="5">Lacks conserved residue(s) required for the propagation of feature annotation.</text>
</comment>